<dbReference type="InterPro" id="IPR036390">
    <property type="entry name" value="WH_DNA-bd_sf"/>
</dbReference>
<evidence type="ECO:0000256" key="1">
    <source>
        <dbReference type="SAM" id="MobiDB-lite"/>
    </source>
</evidence>
<dbReference type="SMART" id="SM00049">
    <property type="entry name" value="DEP"/>
    <property type="match status" value="1"/>
</dbReference>
<evidence type="ECO:0000313" key="4">
    <source>
        <dbReference type="Proteomes" id="UP001158576"/>
    </source>
</evidence>
<dbReference type="EMBL" id="OU015567">
    <property type="protein sequence ID" value="CAG5112671.1"/>
    <property type="molecule type" value="Genomic_DNA"/>
</dbReference>
<dbReference type="PANTHER" id="PTHR16206">
    <property type="entry name" value="DEP DOMAIN-CONTAINING"/>
    <property type="match status" value="1"/>
</dbReference>
<proteinExistence type="predicted"/>
<dbReference type="PROSITE" id="PS50186">
    <property type="entry name" value="DEP"/>
    <property type="match status" value="1"/>
</dbReference>
<reference evidence="3 4" key="1">
    <citation type="submission" date="2021-04" db="EMBL/GenBank/DDBJ databases">
        <authorList>
            <person name="Bliznina A."/>
        </authorList>
    </citation>
    <scope>NUCLEOTIDE SEQUENCE [LARGE SCALE GENOMIC DNA]</scope>
</reference>
<feature type="region of interest" description="Disordered" evidence="1">
    <location>
        <begin position="122"/>
        <end position="156"/>
    </location>
</feature>
<dbReference type="Gene3D" id="1.10.10.10">
    <property type="entry name" value="Winged helix-like DNA-binding domain superfamily/Winged helix DNA-binding domain"/>
    <property type="match status" value="1"/>
</dbReference>
<dbReference type="InterPro" id="IPR036388">
    <property type="entry name" value="WH-like_DNA-bd_sf"/>
</dbReference>
<dbReference type="Proteomes" id="UP001158576">
    <property type="component" value="Chromosome 2"/>
</dbReference>
<sequence>MSTRFRYTEIWRDMIQLLHEQVSVKNRRQLLKTYSDVFTGANAVDVLLENVKQRPDLFAHNTTREQVTRLCQRFIESRVFFPAKGDNKTSSPHFEDSPAVFYRFNKDHDYLGSQDRVPFSEVGNAHFGNRASSEPDLTRVNPPQSPKPHSNFSPRSSNFAFLQKKARTRLFGSGTTIENMHTDEEDSDELFELDYRIEREAVRVRLLQLLDLPFVEDFVCSPGGVPIQGNTSKDQAFSADMSAFHRQYKSCTDPWLRNGIDVLGHIQTGQAFLQKIDMYSPNRRKQLIYEHISDHYRKAGSPLISSQWDEVIQALQNLMRNRKESNEALQLFFRLLSPSSRQELEHLFRFLYSVSISDDHRVSDKHPSNVTAVQQHFASLIFPCHGSFMIRFCLERLEIAFGLPDSIKAQVQKKVEMVKSGFIDSPHAIPDALFANQIDQNEFQRQKFEGTNMEILKLIKSIENDPNFTNERRAQLLQSLQSQHPNAGQTLV</sequence>
<dbReference type="Pfam" id="PF00610">
    <property type="entry name" value="DEP"/>
    <property type="match status" value="1"/>
</dbReference>
<feature type="compositionally biased region" description="Polar residues" evidence="1">
    <location>
        <begin position="147"/>
        <end position="156"/>
    </location>
</feature>
<dbReference type="InterPro" id="IPR000591">
    <property type="entry name" value="DEP_dom"/>
</dbReference>
<feature type="domain" description="DEP" evidence="2">
    <location>
        <begin position="18"/>
        <end position="106"/>
    </location>
</feature>
<accession>A0ABN7T4C7</accession>
<gene>
    <name evidence="3" type="ORF">OKIOD_LOCUS15625</name>
</gene>
<dbReference type="SUPFAM" id="SSF46785">
    <property type="entry name" value="Winged helix' DNA-binding domain"/>
    <property type="match status" value="1"/>
</dbReference>
<dbReference type="PANTHER" id="PTHR16206:SF19">
    <property type="entry name" value="DEP DOMAIN-CONTAINING PROTEIN"/>
    <property type="match status" value="1"/>
</dbReference>
<name>A0ABN7T4C7_OIKDI</name>
<evidence type="ECO:0000259" key="2">
    <source>
        <dbReference type="PROSITE" id="PS50186"/>
    </source>
</evidence>
<organism evidence="3 4">
    <name type="scientific">Oikopleura dioica</name>
    <name type="common">Tunicate</name>
    <dbReference type="NCBI Taxonomy" id="34765"/>
    <lineage>
        <taxon>Eukaryota</taxon>
        <taxon>Metazoa</taxon>
        <taxon>Chordata</taxon>
        <taxon>Tunicata</taxon>
        <taxon>Appendicularia</taxon>
        <taxon>Copelata</taxon>
        <taxon>Oikopleuridae</taxon>
        <taxon>Oikopleura</taxon>
    </lineage>
</organism>
<evidence type="ECO:0000313" key="3">
    <source>
        <dbReference type="EMBL" id="CAG5112671.1"/>
    </source>
</evidence>
<protein>
    <submittedName>
        <fullName evidence="3">Oidioi.mRNA.OKI2018_I69.chr2.g6860.t2.cds</fullName>
    </submittedName>
</protein>
<keyword evidence="4" id="KW-1185">Reference proteome</keyword>